<evidence type="ECO:0000313" key="8">
    <source>
        <dbReference type="Proteomes" id="UP000515158"/>
    </source>
</evidence>
<name>A0A6P8YP57_THRPL</name>
<protein>
    <submittedName>
        <fullName evidence="9">Uncharacterized protein LOC117645559</fullName>
    </submittedName>
</protein>
<dbReference type="PANTHER" id="PTHR31742:SF1">
    <property type="entry name" value="RPA-INTERACTING PROTEIN"/>
    <property type="match status" value="1"/>
</dbReference>
<accession>A0A6P8YP57</accession>
<dbReference type="InterPro" id="IPR028156">
    <property type="entry name" value="RIP"/>
</dbReference>
<dbReference type="InterPro" id="IPR028159">
    <property type="entry name" value="RPA_interact_C_dom"/>
</dbReference>
<dbReference type="AlphaFoldDB" id="A0A6P8YP57"/>
<dbReference type="PANTHER" id="PTHR31742">
    <property type="entry name" value="RPA-INTERACTING PROTEIN RPAIN"/>
    <property type="match status" value="1"/>
</dbReference>
<dbReference type="OrthoDB" id="435311at2759"/>
<gene>
    <name evidence="9" type="primary">LOC117645559</name>
</gene>
<dbReference type="RefSeq" id="XP_034241738.1">
    <property type="nucleotide sequence ID" value="XM_034385847.1"/>
</dbReference>
<evidence type="ECO:0000256" key="4">
    <source>
        <dbReference type="ARBA" id="ARBA00022833"/>
    </source>
</evidence>
<feature type="domain" description="RPA-interacting protein C-terminal" evidence="7">
    <location>
        <begin position="140"/>
        <end position="218"/>
    </location>
</feature>
<dbReference type="GO" id="GO:0008270">
    <property type="term" value="F:zinc ion binding"/>
    <property type="evidence" value="ECO:0007669"/>
    <property type="project" value="UniProtKB-KW"/>
</dbReference>
<sequence length="221" mass="25320">MIMDSESMNSAGIIISPSTHQKIKARNAAMRLKHGVPQFKDVLRKRFHSRIKENRGRLFDRLRDVSGLQGGSVSKIIQQELANILDNELLMDSDDEMRIKQEMEFEVFGPEENWVMHQYDLLMADDNALQELWEEAQLVVCPVCRRGNLSCDVFNQLISCGNCRMAVPARASIQEIQDRIYVIINNHSETGCPEVTHFFVSHEDSSLYAHCNTCPFFDLTV</sequence>
<reference evidence="9" key="1">
    <citation type="submission" date="2025-08" db="UniProtKB">
        <authorList>
            <consortium name="RefSeq"/>
        </authorList>
    </citation>
    <scope>IDENTIFICATION</scope>
    <source>
        <tissue evidence="9">Total insect</tissue>
    </source>
</reference>
<dbReference type="Proteomes" id="UP000515158">
    <property type="component" value="Unplaced"/>
</dbReference>
<dbReference type="InParanoid" id="A0A6P8YP57"/>
<dbReference type="InterPro" id="IPR028158">
    <property type="entry name" value="RPA_interact_N_dom"/>
</dbReference>
<evidence type="ECO:0000256" key="2">
    <source>
        <dbReference type="ARBA" id="ARBA00022723"/>
    </source>
</evidence>
<dbReference type="Pfam" id="PF14768">
    <property type="entry name" value="RPA_interact_C"/>
    <property type="match status" value="1"/>
</dbReference>
<feature type="domain" description="RPA-interacting protein N-terminal" evidence="6">
    <location>
        <begin position="33"/>
        <end position="64"/>
    </location>
</feature>
<keyword evidence="2" id="KW-0479">Metal-binding</keyword>
<dbReference type="Pfam" id="PF14766">
    <property type="entry name" value="RPA_interact_N"/>
    <property type="match status" value="1"/>
</dbReference>
<dbReference type="GO" id="GO:0006606">
    <property type="term" value="P:protein import into nucleus"/>
    <property type="evidence" value="ECO:0007669"/>
    <property type="project" value="TreeGrafter"/>
</dbReference>
<keyword evidence="4" id="KW-0862">Zinc</keyword>
<comment type="subcellular location">
    <subcellularLocation>
        <location evidence="1">Nucleus</location>
    </subcellularLocation>
</comment>
<evidence type="ECO:0000256" key="5">
    <source>
        <dbReference type="ARBA" id="ARBA00023242"/>
    </source>
</evidence>
<evidence type="ECO:0000259" key="7">
    <source>
        <dbReference type="Pfam" id="PF14768"/>
    </source>
</evidence>
<dbReference type="KEGG" id="tpal:117645559"/>
<evidence type="ECO:0000313" key="9">
    <source>
        <dbReference type="RefSeq" id="XP_034241738.1"/>
    </source>
</evidence>
<evidence type="ECO:0000259" key="6">
    <source>
        <dbReference type="Pfam" id="PF14766"/>
    </source>
</evidence>
<dbReference type="GO" id="GO:0005634">
    <property type="term" value="C:nucleus"/>
    <property type="evidence" value="ECO:0007669"/>
    <property type="project" value="UniProtKB-SubCell"/>
</dbReference>
<keyword evidence="8" id="KW-1185">Reference proteome</keyword>
<keyword evidence="3" id="KW-0863">Zinc-finger</keyword>
<proteinExistence type="predicted"/>
<keyword evidence="5" id="KW-0539">Nucleus</keyword>
<organism evidence="9">
    <name type="scientific">Thrips palmi</name>
    <name type="common">Melon thrips</name>
    <dbReference type="NCBI Taxonomy" id="161013"/>
    <lineage>
        <taxon>Eukaryota</taxon>
        <taxon>Metazoa</taxon>
        <taxon>Ecdysozoa</taxon>
        <taxon>Arthropoda</taxon>
        <taxon>Hexapoda</taxon>
        <taxon>Insecta</taxon>
        <taxon>Pterygota</taxon>
        <taxon>Neoptera</taxon>
        <taxon>Paraneoptera</taxon>
        <taxon>Thysanoptera</taxon>
        <taxon>Terebrantia</taxon>
        <taxon>Thripoidea</taxon>
        <taxon>Thripidae</taxon>
        <taxon>Thrips</taxon>
    </lineage>
</organism>
<evidence type="ECO:0000256" key="3">
    <source>
        <dbReference type="ARBA" id="ARBA00022771"/>
    </source>
</evidence>
<dbReference type="GeneID" id="117645559"/>
<evidence type="ECO:0000256" key="1">
    <source>
        <dbReference type="ARBA" id="ARBA00004123"/>
    </source>
</evidence>